<dbReference type="Proteomes" id="UP000181951">
    <property type="component" value="Unassembled WGS sequence"/>
</dbReference>
<gene>
    <name evidence="2" type="ORF">SAMN05216267_105725</name>
</gene>
<evidence type="ECO:0000313" key="3">
    <source>
        <dbReference type="Proteomes" id="UP000181951"/>
    </source>
</evidence>
<organism evidence="2 3">
    <name type="scientific">Actinacidiphila rubida</name>
    <dbReference type="NCBI Taxonomy" id="310780"/>
    <lineage>
        <taxon>Bacteria</taxon>
        <taxon>Bacillati</taxon>
        <taxon>Actinomycetota</taxon>
        <taxon>Actinomycetes</taxon>
        <taxon>Kitasatosporales</taxon>
        <taxon>Streptomycetaceae</taxon>
        <taxon>Actinacidiphila</taxon>
    </lineage>
</organism>
<feature type="domain" description="Thiopeptide-type bacteriocin biosynthesis" evidence="1">
    <location>
        <begin position="68"/>
        <end position="323"/>
    </location>
</feature>
<evidence type="ECO:0000259" key="1">
    <source>
        <dbReference type="Pfam" id="PF14028"/>
    </source>
</evidence>
<keyword evidence="3" id="KW-1185">Reference proteome</keyword>
<accession>A0A1H8TRM6</accession>
<dbReference type="EMBL" id="FODD01000057">
    <property type="protein sequence ID" value="SEO93547.1"/>
    <property type="molecule type" value="Genomic_DNA"/>
</dbReference>
<dbReference type="InterPro" id="IPR023809">
    <property type="entry name" value="Thiopep_bacteriocin_synth_dom"/>
</dbReference>
<dbReference type="NCBIfam" id="TIGR03891">
    <property type="entry name" value="thiopep_ocin"/>
    <property type="match status" value="1"/>
</dbReference>
<protein>
    <submittedName>
        <fullName evidence="2">Thiopeptide-type bacteriocin biosynthesis domain-containing protein</fullName>
    </submittedName>
</protein>
<dbReference type="AlphaFoldDB" id="A0A1H8TRM6"/>
<dbReference type="Pfam" id="PF14028">
    <property type="entry name" value="Lant_dehydr_C"/>
    <property type="match status" value="1"/>
</dbReference>
<evidence type="ECO:0000313" key="2">
    <source>
        <dbReference type="EMBL" id="SEO93547.1"/>
    </source>
</evidence>
<dbReference type="STRING" id="310780.SAMN05216267_105725"/>
<sequence>MGRMSPDQLTQTDLDRTEATVLAVLQGQPVEDAACANGMEPTNLSDAASVFRQAGREALASHAAQREWWHVYLHFTDWHRADHMFSTHVLPLLHDAETAGSLDGWWYTRKHPCWRLRLRHNPRSHETTPIGQELDRLVSQGHLLRWWPGIYEPETVAFGGAASMQAAHQLFAADSRHIQQLPLHANLPLGARELSVLLCSTLMRAAGLEWYEQGDVWHRVITAEHRDRLADLPQEALHGDVEPIRALLTSDTAALLVPGGPLEPVQDWVAAFDHAGQTLLQSVQLGTLDRGLRQVLSYHVIFHWNRLGLSLTAQSRLAAAARTAILHTDTMSDAAHQTSWAR</sequence>
<proteinExistence type="predicted"/>
<reference evidence="2 3" key="1">
    <citation type="submission" date="2016-10" db="EMBL/GenBank/DDBJ databases">
        <authorList>
            <person name="de Groot N.N."/>
        </authorList>
    </citation>
    <scope>NUCLEOTIDE SEQUENCE [LARGE SCALE GENOMIC DNA]</scope>
    <source>
        <strain evidence="2 3">CGMCC 4.2026</strain>
    </source>
</reference>
<name>A0A1H8TRM6_9ACTN</name>